<accession>A0A0H3AJE9</accession>
<evidence type="ECO:0000313" key="3">
    <source>
        <dbReference type="Proteomes" id="UP000000249"/>
    </source>
</evidence>
<dbReference type="OrthoDB" id="20837at2"/>
<dbReference type="PATRIC" id="fig|345073.21.peg.1102"/>
<dbReference type="Gene3D" id="1.10.405.20">
    <property type="match status" value="1"/>
</dbReference>
<dbReference type="AlphaFoldDB" id="A0A0H3AJE9"/>
<dbReference type="KEGG" id="vcr:VC395_1135"/>
<dbReference type="FunFam" id="3.30.70.1990:FF:000002">
    <property type="entry name" value="FAD-dependent oxidoreductase"/>
    <property type="match status" value="1"/>
</dbReference>
<feature type="domain" description="Amine oxidase" evidence="1">
    <location>
        <begin position="11"/>
        <end position="303"/>
    </location>
</feature>
<proteinExistence type="predicted"/>
<dbReference type="eggNOG" id="COG2907">
    <property type="taxonomic scope" value="Bacteria"/>
</dbReference>
<dbReference type="InterPro" id="IPR050464">
    <property type="entry name" value="Zeta_carotene_desat/Oxidored"/>
</dbReference>
<dbReference type="Pfam" id="PF01593">
    <property type="entry name" value="Amino_oxidase"/>
    <property type="match status" value="1"/>
</dbReference>
<sequence length="426" mass="48245">MMKIAIIGSGISGLTCGYYLHRYHDITLFEANDYIGGHTATVDVELAGKPYAVDTGFIVYNDRTYPNFIKMMDEIGVQGKPTQMSFSVRNDANGLEYNGHTLTTLFAQKRNWLNPKFYRFIAEILRFNRLTKACVDNQLANEQTLGDFLAQHQFSEYFCENYILPMGAAIWSSSLADMRAFPLMFFARFFLNHGLLDVTNRPQWYVIPGGSRSYIAPLTQGFGDRIRLNSAVTQVKRLPSGVEVVVNGRSERFDEVIFACHSDQALAMLSDASSTEQQLLSALAYQANEVVLHTDTRLLPKRKAAWAAWNYWLKGEANQETRLPSLTYNMNILQHIEAPETFCVTLNSSEDIDPSKILRRFTYHHPVFSRPAIEAQQKKAQISGVNHTWFCGAYWHNGFHEDGVRSALDVVTQLEAYAQRSEQGAA</sequence>
<dbReference type="Gene3D" id="3.30.70.1990">
    <property type="match status" value="1"/>
</dbReference>
<reference evidence="2 3" key="1">
    <citation type="submission" date="2007-03" db="EMBL/GenBank/DDBJ databases">
        <authorList>
            <person name="Heidelberg J."/>
        </authorList>
    </citation>
    <scope>NUCLEOTIDE SEQUENCE [LARGE SCALE GENOMIC DNA]</scope>
    <source>
        <strain evidence="3">ATCC 39541 / Classical Ogawa 395 / O395</strain>
    </source>
</reference>
<gene>
    <name evidence="2" type="ordered locus">VC0395_A0638</name>
</gene>
<dbReference type="EMBL" id="CP000627">
    <property type="protein sequence ID" value="ABQ20663.1"/>
    <property type="molecule type" value="Genomic_DNA"/>
</dbReference>
<protein>
    <recommendedName>
        <fullName evidence="1">Amine oxidase domain-containing protein</fullName>
    </recommendedName>
</protein>
<dbReference type="FunFam" id="1.10.405.20:FF:000001">
    <property type="entry name" value="Amine oxidase"/>
    <property type="match status" value="1"/>
</dbReference>
<name>A0A0H3AJE9_VIBC3</name>
<dbReference type="KEGG" id="vco:VC0395_A0638"/>
<dbReference type="Gene3D" id="3.50.50.60">
    <property type="entry name" value="FAD/NAD(P)-binding domain"/>
    <property type="match status" value="1"/>
</dbReference>
<dbReference type="SUPFAM" id="SSF51905">
    <property type="entry name" value="FAD/NAD(P)-binding domain"/>
    <property type="match status" value="1"/>
</dbReference>
<organism evidence="2 3">
    <name type="scientific">Vibrio cholerae serotype O1 (strain ATCC 39541 / Classical Ogawa 395 / O395)</name>
    <dbReference type="NCBI Taxonomy" id="345073"/>
    <lineage>
        <taxon>Bacteria</taxon>
        <taxon>Pseudomonadati</taxon>
        <taxon>Pseudomonadota</taxon>
        <taxon>Gammaproteobacteria</taxon>
        <taxon>Vibrionales</taxon>
        <taxon>Vibrionaceae</taxon>
        <taxon>Vibrio</taxon>
    </lineage>
</organism>
<dbReference type="PANTHER" id="PTHR42923:SF17">
    <property type="entry name" value="AMINE OXIDASE DOMAIN-CONTAINING PROTEIN"/>
    <property type="match status" value="1"/>
</dbReference>
<dbReference type="GO" id="GO:0016491">
    <property type="term" value="F:oxidoreductase activity"/>
    <property type="evidence" value="ECO:0007669"/>
    <property type="project" value="InterPro"/>
</dbReference>
<dbReference type="Proteomes" id="UP000000249">
    <property type="component" value="Chromosome 1"/>
</dbReference>
<dbReference type="PANTHER" id="PTHR42923">
    <property type="entry name" value="PROTOPORPHYRINOGEN OXIDASE"/>
    <property type="match status" value="1"/>
</dbReference>
<evidence type="ECO:0000259" key="1">
    <source>
        <dbReference type="Pfam" id="PF01593"/>
    </source>
</evidence>
<dbReference type="InterPro" id="IPR002937">
    <property type="entry name" value="Amino_oxidase"/>
</dbReference>
<evidence type="ECO:0000313" key="2">
    <source>
        <dbReference type="EMBL" id="ABQ20663.1"/>
    </source>
</evidence>
<dbReference type="InterPro" id="IPR036188">
    <property type="entry name" value="FAD/NAD-bd_sf"/>
</dbReference>